<dbReference type="SUPFAM" id="SSF56524">
    <property type="entry name" value="Oxidoreductase molybdopterin-binding domain"/>
    <property type="match status" value="1"/>
</dbReference>
<accession>A0A916XSM7</accession>
<protein>
    <submittedName>
        <fullName evidence="2">Oxidoreductase</fullName>
    </submittedName>
</protein>
<dbReference type="InterPro" id="IPR006311">
    <property type="entry name" value="TAT_signal"/>
</dbReference>
<dbReference type="InterPro" id="IPR000572">
    <property type="entry name" value="OxRdtase_Mopterin-bd_dom"/>
</dbReference>
<reference evidence="2" key="1">
    <citation type="journal article" date="2014" name="Int. J. Syst. Evol. Microbiol.">
        <title>Complete genome sequence of Corynebacterium casei LMG S-19264T (=DSM 44701T), isolated from a smear-ripened cheese.</title>
        <authorList>
            <consortium name="US DOE Joint Genome Institute (JGI-PGF)"/>
            <person name="Walter F."/>
            <person name="Albersmeier A."/>
            <person name="Kalinowski J."/>
            <person name="Ruckert C."/>
        </authorList>
    </citation>
    <scope>NUCLEOTIDE SEQUENCE</scope>
    <source>
        <strain evidence="2">CGMCC 1.15493</strain>
    </source>
</reference>
<sequence length="172" mass="18315">MASSISRRRLLSLAAGVLVIPPVASVAALAASPGAPLLRVGGRITRPTEGTEAVFDREGLEALGTESFATSTPWTEGVSMWEGVPLAVLMEAVGASGTTIRATALNDYVADVPMKGLREEGAILAMRRDGKPMPISNKGPLFILYPFDGHPKLQQQSVFMRCAWQIARLDIL</sequence>
<organism evidence="2 3">
    <name type="scientific">Aureimonas glaciei</name>
    <dbReference type="NCBI Taxonomy" id="1776957"/>
    <lineage>
        <taxon>Bacteria</taxon>
        <taxon>Pseudomonadati</taxon>
        <taxon>Pseudomonadota</taxon>
        <taxon>Alphaproteobacteria</taxon>
        <taxon>Hyphomicrobiales</taxon>
        <taxon>Aurantimonadaceae</taxon>
        <taxon>Aureimonas</taxon>
    </lineage>
</organism>
<evidence type="ECO:0000259" key="1">
    <source>
        <dbReference type="Pfam" id="PF00174"/>
    </source>
</evidence>
<reference evidence="2" key="2">
    <citation type="submission" date="2020-09" db="EMBL/GenBank/DDBJ databases">
        <authorList>
            <person name="Sun Q."/>
            <person name="Zhou Y."/>
        </authorList>
    </citation>
    <scope>NUCLEOTIDE SEQUENCE</scope>
    <source>
        <strain evidence="2">CGMCC 1.15493</strain>
    </source>
</reference>
<dbReference type="Pfam" id="PF00174">
    <property type="entry name" value="Oxidored_molyb"/>
    <property type="match status" value="1"/>
</dbReference>
<dbReference type="AlphaFoldDB" id="A0A916XSM7"/>
<keyword evidence="3" id="KW-1185">Reference proteome</keyword>
<dbReference type="Gene3D" id="3.90.420.10">
    <property type="entry name" value="Oxidoreductase, molybdopterin-binding domain"/>
    <property type="match status" value="1"/>
</dbReference>
<feature type="domain" description="Oxidoreductase molybdopterin-binding" evidence="1">
    <location>
        <begin position="70"/>
        <end position="142"/>
    </location>
</feature>
<gene>
    <name evidence="2" type="ORF">GCM10011335_04430</name>
</gene>
<dbReference type="RefSeq" id="WP_188848915.1">
    <property type="nucleotide sequence ID" value="NZ_BMJJ01000001.1"/>
</dbReference>
<dbReference type="PROSITE" id="PS51318">
    <property type="entry name" value="TAT"/>
    <property type="match status" value="1"/>
</dbReference>
<dbReference type="EMBL" id="BMJJ01000001">
    <property type="protein sequence ID" value="GGD04744.1"/>
    <property type="molecule type" value="Genomic_DNA"/>
</dbReference>
<dbReference type="InterPro" id="IPR036374">
    <property type="entry name" value="OxRdtase_Mopterin-bd_sf"/>
</dbReference>
<evidence type="ECO:0000313" key="2">
    <source>
        <dbReference type="EMBL" id="GGD04744.1"/>
    </source>
</evidence>
<evidence type="ECO:0000313" key="3">
    <source>
        <dbReference type="Proteomes" id="UP000613160"/>
    </source>
</evidence>
<comment type="caution">
    <text evidence="2">The sequence shown here is derived from an EMBL/GenBank/DDBJ whole genome shotgun (WGS) entry which is preliminary data.</text>
</comment>
<proteinExistence type="predicted"/>
<dbReference type="Proteomes" id="UP000613160">
    <property type="component" value="Unassembled WGS sequence"/>
</dbReference>
<name>A0A916XSM7_9HYPH</name>